<name>A0A0F9B640_9ZZZZ</name>
<sequence length="83" mass="9442">MSTARIPRRIFYILWVDGTPTPLVESTCFPEALVKDLAIEMSRRTQKDVFILKATHCTYASTLTDIEVKELPVTDPFGPKEEL</sequence>
<dbReference type="AlphaFoldDB" id="A0A0F9B640"/>
<gene>
    <name evidence="1" type="ORF">LCGC14_2827870</name>
</gene>
<accession>A0A0F9B640</accession>
<protein>
    <submittedName>
        <fullName evidence="1">Uncharacterized protein</fullName>
    </submittedName>
</protein>
<reference evidence="1" key="1">
    <citation type="journal article" date="2015" name="Nature">
        <title>Complex archaea that bridge the gap between prokaryotes and eukaryotes.</title>
        <authorList>
            <person name="Spang A."/>
            <person name="Saw J.H."/>
            <person name="Jorgensen S.L."/>
            <person name="Zaremba-Niedzwiedzka K."/>
            <person name="Martijn J."/>
            <person name="Lind A.E."/>
            <person name="van Eijk R."/>
            <person name="Schleper C."/>
            <person name="Guy L."/>
            <person name="Ettema T.J."/>
        </authorList>
    </citation>
    <scope>NUCLEOTIDE SEQUENCE</scope>
</reference>
<organism evidence="1">
    <name type="scientific">marine sediment metagenome</name>
    <dbReference type="NCBI Taxonomy" id="412755"/>
    <lineage>
        <taxon>unclassified sequences</taxon>
        <taxon>metagenomes</taxon>
        <taxon>ecological metagenomes</taxon>
    </lineage>
</organism>
<comment type="caution">
    <text evidence="1">The sequence shown here is derived from an EMBL/GenBank/DDBJ whole genome shotgun (WGS) entry which is preliminary data.</text>
</comment>
<dbReference type="EMBL" id="LAZR01053777">
    <property type="protein sequence ID" value="KKK80001.1"/>
    <property type="molecule type" value="Genomic_DNA"/>
</dbReference>
<proteinExistence type="predicted"/>
<evidence type="ECO:0000313" key="1">
    <source>
        <dbReference type="EMBL" id="KKK80001.1"/>
    </source>
</evidence>